<name>A0A450TM10_9GAMM</name>
<dbReference type="EMBL" id="CAADFE010000016">
    <property type="protein sequence ID" value="VFJ68775.1"/>
    <property type="molecule type" value="Genomic_DNA"/>
</dbReference>
<feature type="region of interest" description="Disordered" evidence="1">
    <location>
        <begin position="52"/>
        <end position="77"/>
    </location>
</feature>
<accession>A0A450TM10</accession>
<evidence type="ECO:0000256" key="1">
    <source>
        <dbReference type="SAM" id="MobiDB-lite"/>
    </source>
</evidence>
<evidence type="ECO:0000313" key="2">
    <source>
        <dbReference type="EMBL" id="VFJ68775.1"/>
    </source>
</evidence>
<dbReference type="AlphaFoldDB" id="A0A450TM10"/>
<organism evidence="2">
    <name type="scientific">Candidatus Kentrum sp. FW</name>
    <dbReference type="NCBI Taxonomy" id="2126338"/>
    <lineage>
        <taxon>Bacteria</taxon>
        <taxon>Pseudomonadati</taxon>
        <taxon>Pseudomonadota</taxon>
        <taxon>Gammaproteobacteria</taxon>
        <taxon>Candidatus Kentrum</taxon>
    </lineage>
</organism>
<sequence>MVSIRLVEALRFSGIAQSELVEEVGWAKAPCDALEIPRYRFRRRAHHKFLAYKRKKTPGQEDAMGTAPDSPAITTNTQYGAFAHPTSRMLHRSEAMLR</sequence>
<reference evidence="2" key="1">
    <citation type="submission" date="2019-02" db="EMBL/GenBank/DDBJ databases">
        <authorList>
            <person name="Gruber-Vodicka R. H."/>
            <person name="Seah K. B. B."/>
        </authorList>
    </citation>
    <scope>NUCLEOTIDE SEQUENCE</scope>
    <source>
        <strain evidence="2">BECK_BZ131</strain>
    </source>
</reference>
<protein>
    <submittedName>
        <fullName evidence="2">Uncharacterized protein</fullName>
    </submittedName>
</protein>
<proteinExistence type="predicted"/>
<gene>
    <name evidence="2" type="ORF">BECKFW1821C_GA0114237_10165</name>
</gene>